<organism evidence="8 9">
    <name type="scientific">Kangiella koreensis (strain DSM 16069 / JCM 12317 / KCTC 12182 / SW-125)</name>
    <dbReference type="NCBI Taxonomy" id="523791"/>
    <lineage>
        <taxon>Bacteria</taxon>
        <taxon>Pseudomonadati</taxon>
        <taxon>Pseudomonadota</taxon>
        <taxon>Gammaproteobacteria</taxon>
        <taxon>Kangiellales</taxon>
        <taxon>Kangiellaceae</taxon>
        <taxon>Kangiella</taxon>
    </lineage>
</organism>
<protein>
    <submittedName>
        <fullName evidence="8">Major facilitator superfamily MFS_1</fullName>
    </submittedName>
</protein>
<dbReference type="EMBL" id="CP001707">
    <property type="protein sequence ID" value="ACV27476.1"/>
    <property type="molecule type" value="Genomic_DNA"/>
</dbReference>
<feature type="transmembrane region" description="Helical" evidence="6">
    <location>
        <begin position="232"/>
        <end position="257"/>
    </location>
</feature>
<dbReference type="STRING" id="523791.Kkor_2066"/>
<dbReference type="KEGG" id="kko:Kkor_2066"/>
<dbReference type="eggNOG" id="COG2807">
    <property type="taxonomic scope" value="Bacteria"/>
</dbReference>
<keyword evidence="5 6" id="KW-0472">Membrane</keyword>
<feature type="transmembrane region" description="Helical" evidence="6">
    <location>
        <begin position="178"/>
        <end position="198"/>
    </location>
</feature>
<accession>C7R720</accession>
<dbReference type="Gene3D" id="1.20.1250.20">
    <property type="entry name" value="MFS general substrate transporter like domains"/>
    <property type="match status" value="2"/>
</dbReference>
<feature type="transmembrane region" description="Helical" evidence="6">
    <location>
        <begin position="324"/>
        <end position="348"/>
    </location>
</feature>
<evidence type="ECO:0000259" key="7">
    <source>
        <dbReference type="PROSITE" id="PS50850"/>
    </source>
</evidence>
<keyword evidence="3 6" id="KW-0812">Transmembrane</keyword>
<keyword evidence="2" id="KW-0813">Transport</keyword>
<evidence type="ECO:0000313" key="8">
    <source>
        <dbReference type="EMBL" id="ACV27476.1"/>
    </source>
</evidence>
<dbReference type="SUPFAM" id="SSF103473">
    <property type="entry name" value="MFS general substrate transporter"/>
    <property type="match status" value="1"/>
</dbReference>
<dbReference type="GO" id="GO:0016020">
    <property type="term" value="C:membrane"/>
    <property type="evidence" value="ECO:0007669"/>
    <property type="project" value="UniProtKB-SubCell"/>
</dbReference>
<gene>
    <name evidence="8" type="ordered locus">Kkor_2066</name>
</gene>
<dbReference type="Proteomes" id="UP000001231">
    <property type="component" value="Chromosome"/>
</dbReference>
<dbReference type="InterPro" id="IPR020846">
    <property type="entry name" value="MFS_dom"/>
</dbReference>
<feature type="transmembrane region" description="Helical" evidence="6">
    <location>
        <begin position="297"/>
        <end position="318"/>
    </location>
</feature>
<proteinExistence type="predicted"/>
<evidence type="ECO:0000313" key="9">
    <source>
        <dbReference type="Proteomes" id="UP000001231"/>
    </source>
</evidence>
<feature type="transmembrane region" description="Helical" evidence="6">
    <location>
        <begin position="112"/>
        <end position="133"/>
    </location>
</feature>
<dbReference type="AlphaFoldDB" id="C7R720"/>
<dbReference type="RefSeq" id="WP_015781081.1">
    <property type="nucleotide sequence ID" value="NC_013166.1"/>
</dbReference>
<dbReference type="NCBIfam" id="TIGR00901">
    <property type="entry name" value="2A0125"/>
    <property type="match status" value="1"/>
</dbReference>
<dbReference type="FunCoup" id="C7R720">
    <property type="interactions" value="127"/>
</dbReference>
<dbReference type="GO" id="GO:0022857">
    <property type="term" value="F:transmembrane transporter activity"/>
    <property type="evidence" value="ECO:0007669"/>
    <property type="project" value="InterPro"/>
</dbReference>
<dbReference type="CDD" id="cd17486">
    <property type="entry name" value="MFS_AmpG_like"/>
    <property type="match status" value="1"/>
</dbReference>
<comment type="subcellular location">
    <subcellularLocation>
        <location evidence="1">Membrane</location>
        <topology evidence="1">Multi-pass membrane protein</topology>
    </subcellularLocation>
</comment>
<dbReference type="HOGENOM" id="CLU_029352_1_2_6"/>
<evidence type="ECO:0000256" key="2">
    <source>
        <dbReference type="ARBA" id="ARBA00022448"/>
    </source>
</evidence>
<dbReference type="InterPro" id="IPR036259">
    <property type="entry name" value="MFS_trans_sf"/>
</dbReference>
<keyword evidence="4 6" id="KW-1133">Transmembrane helix</keyword>
<dbReference type="InterPro" id="IPR004752">
    <property type="entry name" value="AmpG_permease/AT-1"/>
</dbReference>
<dbReference type="OrthoDB" id="9787815at2"/>
<dbReference type="PANTHER" id="PTHR12778">
    <property type="entry name" value="SOLUTE CARRIER FAMILY 33 ACETYL-COA TRANSPORTER -RELATED"/>
    <property type="match status" value="1"/>
</dbReference>
<dbReference type="PROSITE" id="PS50850">
    <property type="entry name" value="MFS"/>
    <property type="match status" value="1"/>
</dbReference>
<feature type="transmembrane region" description="Helical" evidence="6">
    <location>
        <begin position="20"/>
        <end position="37"/>
    </location>
</feature>
<keyword evidence="9" id="KW-1185">Reference proteome</keyword>
<dbReference type="InParanoid" id="C7R720"/>
<name>C7R720_KANKD</name>
<evidence type="ECO:0000256" key="4">
    <source>
        <dbReference type="ARBA" id="ARBA00022989"/>
    </source>
</evidence>
<feature type="transmembrane region" description="Helical" evidence="6">
    <location>
        <begin position="87"/>
        <end position="106"/>
    </location>
</feature>
<sequence length="445" mass="49560">MNIKQNLINIWTHLANKRMLVCVFTGMASGMPLYVLFQYMPAWFRDEGIDLKTIGLMAFIQLPYVWKFVWAPAMDRFVLPFLGRRKGWLFVTQLAVAVMLAGLSFFTPNTGLTAIVVLCVGIAFFSASQDIVIDAYRRELLPDEELGLGSSFHVNAYRLSVLIPVTLGLTLADHFAWGLVHWVLAGFMVLAALVTIIIPEPEQTFATPVSIREATVGAFQEFFRRSGWKPALVILAFLFFYKLGDNFAVALSTPFYLDLGFTKTEIGTVAKFAGLWASIAGSIVGGFLMIPLGIYRSLWVFGVVQIVSILGFAWLARAGNDTTVLFWVISFEYIGVGLGTVALMAFMAKISNRQFTATQFALLSTLATLPRVLASASSGYLVEGLNEETAPWIETAFRWFHIPMEGFGWENYFYFSFFAAIPGMVMLFWVAPWNGDTSVLDKLGK</sequence>
<evidence type="ECO:0000256" key="5">
    <source>
        <dbReference type="ARBA" id="ARBA00023136"/>
    </source>
</evidence>
<evidence type="ECO:0000256" key="6">
    <source>
        <dbReference type="SAM" id="Phobius"/>
    </source>
</evidence>
<dbReference type="InterPro" id="IPR011701">
    <property type="entry name" value="MFS"/>
</dbReference>
<evidence type="ECO:0000256" key="3">
    <source>
        <dbReference type="ARBA" id="ARBA00022692"/>
    </source>
</evidence>
<feature type="domain" description="Major facilitator superfamily (MFS) profile" evidence="7">
    <location>
        <begin position="18"/>
        <end position="434"/>
    </location>
</feature>
<feature type="transmembrane region" description="Helical" evidence="6">
    <location>
        <begin position="269"/>
        <end position="290"/>
    </location>
</feature>
<dbReference type="PANTHER" id="PTHR12778:SF10">
    <property type="entry name" value="MAJOR FACILITATOR SUPERFAMILY DOMAIN-CONTAINING PROTEIN 3"/>
    <property type="match status" value="1"/>
</dbReference>
<feature type="transmembrane region" description="Helical" evidence="6">
    <location>
        <begin position="412"/>
        <end position="431"/>
    </location>
</feature>
<evidence type="ECO:0000256" key="1">
    <source>
        <dbReference type="ARBA" id="ARBA00004141"/>
    </source>
</evidence>
<reference evidence="8 9" key="1">
    <citation type="journal article" date="2009" name="Stand. Genomic Sci.">
        <title>Complete genome sequence of Kangiella koreensis type strain (SW-125).</title>
        <authorList>
            <person name="Han C."/>
            <person name="Sikorski J."/>
            <person name="Lapidus A."/>
            <person name="Nolan M."/>
            <person name="Glavina Del Rio T."/>
            <person name="Tice H."/>
            <person name="Cheng J.F."/>
            <person name="Lucas S."/>
            <person name="Chen F."/>
            <person name="Copeland A."/>
            <person name="Ivanova N."/>
            <person name="Mavromatis K."/>
            <person name="Ovchinnikova G."/>
            <person name="Pati A."/>
            <person name="Bruce D."/>
            <person name="Goodwin L."/>
            <person name="Pitluck S."/>
            <person name="Chen A."/>
            <person name="Palaniappan K."/>
            <person name="Land M."/>
            <person name="Hauser L."/>
            <person name="Chang Y.J."/>
            <person name="Jeffries C.D."/>
            <person name="Chain P."/>
            <person name="Saunders E."/>
            <person name="Brettin T."/>
            <person name="Goker M."/>
            <person name="Tindall B.J."/>
            <person name="Bristow J."/>
            <person name="Eisen J.A."/>
            <person name="Markowitz V."/>
            <person name="Hugenholtz P."/>
            <person name="Kyrpides N.C."/>
            <person name="Klenk H.P."/>
            <person name="Detter J.C."/>
        </authorList>
    </citation>
    <scope>NUCLEOTIDE SEQUENCE [LARGE SCALE GENOMIC DNA]</scope>
    <source>
        <strain evidence="9">DSM 16069 / KCTC 12182 / SW-125</strain>
    </source>
</reference>
<dbReference type="Pfam" id="PF07690">
    <property type="entry name" value="MFS_1"/>
    <property type="match status" value="1"/>
</dbReference>